<dbReference type="AlphaFoldDB" id="A0A059CPZ0"/>
<dbReference type="PANTHER" id="PTHR47186">
    <property type="entry name" value="LEUCINE-RICH REPEAT-CONTAINING PROTEIN 57"/>
    <property type="match status" value="1"/>
</dbReference>
<dbReference type="SUPFAM" id="SSF52058">
    <property type="entry name" value="L domain-like"/>
    <property type="match status" value="1"/>
</dbReference>
<dbReference type="Gramene" id="KCW79990">
    <property type="protein sequence ID" value="KCW79990"/>
    <property type="gene ID" value="EUGRSUZ_C01326"/>
</dbReference>
<keyword evidence="3" id="KW-0812">Transmembrane</keyword>
<protein>
    <recommendedName>
        <fullName evidence="4">Disease resistance R13L4/SHOC-2-like LRR domain-containing protein</fullName>
    </recommendedName>
</protein>
<reference evidence="5" key="1">
    <citation type="submission" date="2013-07" db="EMBL/GenBank/DDBJ databases">
        <title>The genome of Eucalyptus grandis.</title>
        <authorList>
            <person name="Schmutz J."/>
            <person name="Hayes R."/>
            <person name="Myburg A."/>
            <person name="Tuskan G."/>
            <person name="Grattapaglia D."/>
            <person name="Rokhsar D.S."/>
        </authorList>
    </citation>
    <scope>NUCLEOTIDE SEQUENCE</scope>
    <source>
        <tissue evidence="5">Leaf extractions</tissue>
    </source>
</reference>
<evidence type="ECO:0000256" key="3">
    <source>
        <dbReference type="SAM" id="Phobius"/>
    </source>
</evidence>
<dbReference type="SMART" id="SM00369">
    <property type="entry name" value="LRR_TYP"/>
    <property type="match status" value="3"/>
</dbReference>
<dbReference type="Pfam" id="PF00560">
    <property type="entry name" value="LRR_1"/>
    <property type="match status" value="1"/>
</dbReference>
<evidence type="ECO:0000256" key="1">
    <source>
        <dbReference type="ARBA" id="ARBA00022614"/>
    </source>
</evidence>
<keyword evidence="3" id="KW-0472">Membrane</keyword>
<keyword evidence="1" id="KW-0433">Leucine-rich repeat</keyword>
<dbReference type="Pfam" id="PF23598">
    <property type="entry name" value="LRR_14"/>
    <property type="match status" value="1"/>
</dbReference>
<accession>A0A059CPZ0</accession>
<keyword evidence="2" id="KW-0677">Repeat</keyword>
<evidence type="ECO:0000256" key="2">
    <source>
        <dbReference type="ARBA" id="ARBA00022737"/>
    </source>
</evidence>
<dbReference type="InterPro" id="IPR001611">
    <property type="entry name" value="Leu-rich_rpt"/>
</dbReference>
<feature type="domain" description="Disease resistance R13L4/SHOC-2-like LRR" evidence="4">
    <location>
        <begin position="12"/>
        <end position="92"/>
    </location>
</feature>
<feature type="transmembrane region" description="Helical" evidence="3">
    <location>
        <begin position="245"/>
        <end position="268"/>
    </location>
</feature>
<dbReference type="InterPro" id="IPR055414">
    <property type="entry name" value="LRR_R13L4/SHOC2-like"/>
</dbReference>
<dbReference type="PANTHER" id="PTHR47186:SF60">
    <property type="entry name" value="NB-ARC DOMAIN-CONTAINING PROTEIN"/>
    <property type="match status" value="1"/>
</dbReference>
<dbReference type="STRING" id="71139.A0A059CPZ0"/>
<keyword evidence="3" id="KW-1133">Transmembrane helix</keyword>
<dbReference type="Gene3D" id="3.80.10.10">
    <property type="entry name" value="Ribonuclease Inhibitor"/>
    <property type="match status" value="2"/>
</dbReference>
<sequence>MLLMREFLIHRKLASLTELHLKGTTIEELPESIGSLKELETLNVSWCKSLTHIPSSVGDQVSLTHLLLQGCHLLKEIPNSIGKLASLTKLDLSETGIEKLPESIGFLKELETLDASNCVLLAHIPSSIGHLSSLSLLDLRKCHKLTQLPESMGSLMSLTHLYLSWTGIEELPKSINSLKKLKILDASNCASLTCISSSIGHPECQSLKEIPILSRKLASSIELDLYETGIKESPFSEGAQDFKCLYLYFLACILCVICYQASLSLLDFRKTWIEELLESISSLKRIKTLVASNCVSLVCILNSSSRIFVVLVIIKITHQEKFMIRLKSWHH</sequence>
<organism evidence="5">
    <name type="scientific">Eucalyptus grandis</name>
    <name type="common">Flooded gum</name>
    <dbReference type="NCBI Taxonomy" id="71139"/>
    <lineage>
        <taxon>Eukaryota</taxon>
        <taxon>Viridiplantae</taxon>
        <taxon>Streptophyta</taxon>
        <taxon>Embryophyta</taxon>
        <taxon>Tracheophyta</taxon>
        <taxon>Spermatophyta</taxon>
        <taxon>Magnoliopsida</taxon>
        <taxon>eudicotyledons</taxon>
        <taxon>Gunneridae</taxon>
        <taxon>Pentapetalae</taxon>
        <taxon>rosids</taxon>
        <taxon>malvids</taxon>
        <taxon>Myrtales</taxon>
        <taxon>Myrtaceae</taxon>
        <taxon>Myrtoideae</taxon>
        <taxon>Eucalypteae</taxon>
        <taxon>Eucalyptus</taxon>
    </lineage>
</organism>
<name>A0A059CPZ0_EUCGR</name>
<dbReference type="OMA" id="CENLITC"/>
<evidence type="ECO:0000259" key="4">
    <source>
        <dbReference type="Pfam" id="PF23598"/>
    </source>
</evidence>
<proteinExistence type="predicted"/>
<dbReference type="InParanoid" id="A0A059CPZ0"/>
<dbReference type="InterPro" id="IPR003591">
    <property type="entry name" value="Leu-rich_rpt_typical-subtyp"/>
</dbReference>
<gene>
    <name evidence="5" type="ORF">EUGRSUZ_C01326</name>
</gene>
<dbReference type="InterPro" id="IPR032675">
    <property type="entry name" value="LRR_dom_sf"/>
</dbReference>
<dbReference type="EMBL" id="KK198755">
    <property type="protein sequence ID" value="KCW79990.1"/>
    <property type="molecule type" value="Genomic_DNA"/>
</dbReference>
<evidence type="ECO:0000313" key="5">
    <source>
        <dbReference type="EMBL" id="KCW79990.1"/>
    </source>
</evidence>